<dbReference type="PANTHER" id="PTHR33710">
    <property type="entry name" value="BNAC02G09200D PROTEIN"/>
    <property type="match status" value="1"/>
</dbReference>
<dbReference type="InterPro" id="IPR036691">
    <property type="entry name" value="Endo/exonu/phosph_ase_sf"/>
</dbReference>
<evidence type="ECO:0008006" key="4">
    <source>
        <dbReference type="Google" id="ProtNLM"/>
    </source>
</evidence>
<evidence type="ECO:0000313" key="3">
    <source>
        <dbReference type="Proteomes" id="UP001318860"/>
    </source>
</evidence>
<dbReference type="PANTHER" id="PTHR33710:SF71">
    <property type="entry name" value="ENDONUCLEASE_EXONUCLEASE_PHOSPHATASE DOMAIN-CONTAINING PROTEIN"/>
    <property type="match status" value="1"/>
</dbReference>
<reference evidence="2 3" key="1">
    <citation type="journal article" date="2021" name="Comput. Struct. Biotechnol. J.">
        <title>De novo genome assembly of the potent medicinal plant Rehmannia glutinosa using nanopore technology.</title>
        <authorList>
            <person name="Ma L."/>
            <person name="Dong C."/>
            <person name="Song C."/>
            <person name="Wang X."/>
            <person name="Zheng X."/>
            <person name="Niu Y."/>
            <person name="Chen S."/>
            <person name="Feng W."/>
        </authorList>
    </citation>
    <scope>NUCLEOTIDE SEQUENCE [LARGE SCALE GENOMIC DNA]</scope>
    <source>
        <strain evidence="2">DH-2019</strain>
    </source>
</reference>
<keyword evidence="1" id="KW-0175">Coiled coil</keyword>
<dbReference type="Proteomes" id="UP001318860">
    <property type="component" value="Unassembled WGS sequence"/>
</dbReference>
<dbReference type="EMBL" id="JABTTQ020000002">
    <property type="protein sequence ID" value="KAK6162838.1"/>
    <property type="molecule type" value="Genomic_DNA"/>
</dbReference>
<accession>A0ABR0XUU1</accession>
<feature type="coiled-coil region" evidence="1">
    <location>
        <begin position="173"/>
        <end position="216"/>
    </location>
</feature>
<evidence type="ECO:0000256" key="1">
    <source>
        <dbReference type="SAM" id="Coils"/>
    </source>
</evidence>
<dbReference type="Gene3D" id="3.60.10.10">
    <property type="entry name" value="Endonuclease/exonuclease/phosphatase"/>
    <property type="match status" value="1"/>
</dbReference>
<protein>
    <recommendedName>
        <fullName evidence="4">Exo_endo_phos domain-containing protein</fullName>
    </recommendedName>
</protein>
<comment type="caution">
    <text evidence="2">The sequence shown here is derived from an EMBL/GenBank/DDBJ whole genome shotgun (WGS) entry which is preliminary data.</text>
</comment>
<name>A0ABR0XUU1_REHGL</name>
<sequence length="231" mass="28019">MSEKSKPSPMQWLMCGDFNEVLYQNEFQGSQPRAYWQMNLFRDTLNPLNMFDLGYEGHQFTWSRLNVSPYTQHARLDRAVSNSLWYDLFLWSRVYHCPSYFSDHSIIHLQIRNHRPTMDNRNRRCLFRFEAHWIRSKDCKQIIKNHWEHNPITFPSKIQDCVVGLMNWSRSSNKDLNKQMEDLKKRISALRMVLSLLLLKENILKLQNDLETVLDRIDIKWKQRAKLHWYK</sequence>
<keyword evidence="3" id="KW-1185">Reference proteome</keyword>
<proteinExistence type="predicted"/>
<organism evidence="2 3">
    <name type="scientific">Rehmannia glutinosa</name>
    <name type="common">Chinese foxglove</name>
    <dbReference type="NCBI Taxonomy" id="99300"/>
    <lineage>
        <taxon>Eukaryota</taxon>
        <taxon>Viridiplantae</taxon>
        <taxon>Streptophyta</taxon>
        <taxon>Embryophyta</taxon>
        <taxon>Tracheophyta</taxon>
        <taxon>Spermatophyta</taxon>
        <taxon>Magnoliopsida</taxon>
        <taxon>eudicotyledons</taxon>
        <taxon>Gunneridae</taxon>
        <taxon>Pentapetalae</taxon>
        <taxon>asterids</taxon>
        <taxon>lamiids</taxon>
        <taxon>Lamiales</taxon>
        <taxon>Orobanchaceae</taxon>
        <taxon>Rehmannieae</taxon>
        <taxon>Rehmannia</taxon>
    </lineage>
</organism>
<gene>
    <name evidence="2" type="ORF">DH2020_002679</name>
</gene>
<evidence type="ECO:0000313" key="2">
    <source>
        <dbReference type="EMBL" id="KAK6162838.1"/>
    </source>
</evidence>
<dbReference type="SUPFAM" id="SSF56219">
    <property type="entry name" value="DNase I-like"/>
    <property type="match status" value="1"/>
</dbReference>